<evidence type="ECO:0000256" key="7">
    <source>
        <dbReference type="ARBA" id="ARBA00023295"/>
    </source>
</evidence>
<evidence type="ECO:0000256" key="5">
    <source>
        <dbReference type="ARBA" id="ARBA00023180"/>
    </source>
</evidence>
<dbReference type="GO" id="GO:0030245">
    <property type="term" value="P:cellulose catabolic process"/>
    <property type="evidence" value="ECO:0007669"/>
    <property type="project" value="UniProtKB-KW"/>
</dbReference>
<dbReference type="PRINTS" id="PR00734">
    <property type="entry name" value="GLHYDRLASE7"/>
</dbReference>
<comment type="similarity">
    <text evidence="2 10">Belongs to the glycosyl hydrolase 7 (cellulase C) family.</text>
</comment>
<comment type="caution">
    <text evidence="12">The sequence shown here is derived from an EMBL/GenBank/DDBJ whole genome shotgun (WGS) entry which is preliminary data.</text>
</comment>
<sequence>MAIKGLAALALLSAIHGHQPASPDQPPNLTTWICTSSGGCVAQDTSIVLEWESRVIHETDSPTPCLSTNVINSTICPDPVTCAQNCVVEAANYTHSGVSTAGDTLTLQQYVHENGQPQPASPRVFLLGPDFQYLE</sequence>
<name>A0AAD4CN06_ASPNN</name>
<evidence type="ECO:0000256" key="1">
    <source>
        <dbReference type="ARBA" id="ARBA00000966"/>
    </source>
</evidence>
<dbReference type="PANTHER" id="PTHR33753">
    <property type="entry name" value="1,4-BETA-D-GLUCAN CELLOBIOHYDROLASE B"/>
    <property type="match status" value="1"/>
</dbReference>
<dbReference type="EC" id="3.2.1.-" evidence="10"/>
<dbReference type="EMBL" id="VCAU01000036">
    <property type="protein sequence ID" value="KAF9889476.1"/>
    <property type="molecule type" value="Genomic_DNA"/>
</dbReference>
<dbReference type="Gene3D" id="2.70.100.10">
    <property type="entry name" value="Glycoside hydrolase, family 7, domain"/>
    <property type="match status" value="1"/>
</dbReference>
<evidence type="ECO:0000256" key="8">
    <source>
        <dbReference type="ARBA" id="ARBA00023326"/>
    </source>
</evidence>
<dbReference type="Pfam" id="PF00840">
    <property type="entry name" value="Glyco_hydro_7"/>
    <property type="match status" value="1"/>
</dbReference>
<evidence type="ECO:0000256" key="9">
    <source>
        <dbReference type="ARBA" id="ARBA00025192"/>
    </source>
</evidence>
<reference evidence="12" key="2">
    <citation type="submission" date="2020-02" db="EMBL/GenBank/DDBJ databases">
        <authorList>
            <person name="Gilchrist C.L.M."/>
            <person name="Chooi Y.-H."/>
        </authorList>
    </citation>
    <scope>NUCLEOTIDE SEQUENCE</scope>
    <source>
        <strain evidence="12">MST-FP2251</strain>
    </source>
</reference>
<evidence type="ECO:0000313" key="12">
    <source>
        <dbReference type="EMBL" id="KAF9889476.1"/>
    </source>
</evidence>
<feature type="signal peptide" evidence="11">
    <location>
        <begin position="1"/>
        <end position="17"/>
    </location>
</feature>
<feature type="chain" id="PRO_5041989339" description="Glucanase" evidence="11">
    <location>
        <begin position="18"/>
        <end position="135"/>
    </location>
</feature>
<proteinExistence type="inferred from homology"/>
<keyword evidence="11" id="KW-0732">Signal</keyword>
<keyword evidence="7 10" id="KW-0326">Glycosidase</keyword>
<evidence type="ECO:0000256" key="11">
    <source>
        <dbReference type="SAM" id="SignalP"/>
    </source>
</evidence>
<keyword evidence="4 10" id="KW-0136">Cellulose degradation</keyword>
<reference evidence="12" key="1">
    <citation type="journal article" date="2019" name="Beilstein J. Org. Chem.">
        <title>Nanangenines: drimane sesquiterpenoids as the dominant metabolite cohort of a novel Australian fungus, Aspergillus nanangensis.</title>
        <authorList>
            <person name="Lacey H.J."/>
            <person name="Gilchrist C.L.M."/>
            <person name="Crombie A."/>
            <person name="Kalaitzis J.A."/>
            <person name="Vuong D."/>
            <person name="Rutledge P.J."/>
            <person name="Turner P."/>
            <person name="Pitt J.I."/>
            <person name="Lacey E."/>
            <person name="Chooi Y.H."/>
            <person name="Piggott A.M."/>
        </authorList>
    </citation>
    <scope>NUCLEOTIDE SEQUENCE</scope>
    <source>
        <strain evidence="12">MST-FP2251</strain>
    </source>
</reference>
<keyword evidence="13" id="KW-1185">Reference proteome</keyword>
<comment type="function">
    <text evidence="9">Has endoglucanase activity on substrates containing beta-1,4 glycosidic bonds, like in carboxymethylcellulose (CMC), hydroxyethylcellulose (HEC) and beta-glucan. Involved in the degradation of complex natural cellulosic substrates.</text>
</comment>
<evidence type="ECO:0000256" key="10">
    <source>
        <dbReference type="RuleBase" id="RU361164"/>
    </source>
</evidence>
<keyword evidence="8 10" id="KW-0624">Polysaccharide degradation</keyword>
<comment type="catalytic activity">
    <reaction evidence="1">
        <text>Endohydrolysis of (1-&gt;4)-beta-D-glucosidic linkages in cellulose, lichenin and cereal beta-D-glucans.</text>
        <dbReference type="EC" id="3.2.1.4"/>
    </reaction>
</comment>
<dbReference type="PANTHER" id="PTHR33753:SF1">
    <property type="entry name" value="ENDO-BETA-1,4-GLUCANASE CELB"/>
    <property type="match status" value="1"/>
</dbReference>
<dbReference type="AlphaFoldDB" id="A0AAD4CN06"/>
<keyword evidence="3 10" id="KW-0378">Hydrolase</keyword>
<keyword evidence="5" id="KW-0325">Glycoprotein</keyword>
<organism evidence="12 13">
    <name type="scientific">Aspergillus nanangensis</name>
    <dbReference type="NCBI Taxonomy" id="2582783"/>
    <lineage>
        <taxon>Eukaryota</taxon>
        <taxon>Fungi</taxon>
        <taxon>Dikarya</taxon>
        <taxon>Ascomycota</taxon>
        <taxon>Pezizomycotina</taxon>
        <taxon>Eurotiomycetes</taxon>
        <taxon>Eurotiomycetidae</taxon>
        <taxon>Eurotiales</taxon>
        <taxon>Aspergillaceae</taxon>
        <taxon>Aspergillus</taxon>
        <taxon>Aspergillus subgen. Circumdati</taxon>
    </lineage>
</organism>
<dbReference type="SUPFAM" id="SSF49899">
    <property type="entry name" value="Concanavalin A-like lectins/glucanases"/>
    <property type="match status" value="1"/>
</dbReference>
<accession>A0AAD4CN06</accession>
<dbReference type="Proteomes" id="UP001194746">
    <property type="component" value="Unassembled WGS sequence"/>
</dbReference>
<evidence type="ECO:0000313" key="13">
    <source>
        <dbReference type="Proteomes" id="UP001194746"/>
    </source>
</evidence>
<evidence type="ECO:0000256" key="6">
    <source>
        <dbReference type="ARBA" id="ARBA00023277"/>
    </source>
</evidence>
<dbReference type="InterPro" id="IPR001722">
    <property type="entry name" value="Glyco_hydro_7"/>
</dbReference>
<gene>
    <name evidence="12" type="ORF">FE257_007379</name>
</gene>
<evidence type="ECO:0000256" key="2">
    <source>
        <dbReference type="ARBA" id="ARBA00006044"/>
    </source>
</evidence>
<evidence type="ECO:0000256" key="4">
    <source>
        <dbReference type="ARBA" id="ARBA00023001"/>
    </source>
</evidence>
<keyword evidence="6" id="KW-0119">Carbohydrate metabolism</keyword>
<dbReference type="GO" id="GO:0008810">
    <property type="term" value="F:cellulase activity"/>
    <property type="evidence" value="ECO:0007669"/>
    <property type="project" value="UniProtKB-EC"/>
</dbReference>
<evidence type="ECO:0000256" key="3">
    <source>
        <dbReference type="ARBA" id="ARBA00022801"/>
    </source>
</evidence>
<dbReference type="InterPro" id="IPR037019">
    <property type="entry name" value="Glyco_hydro_7_sf"/>
</dbReference>
<protein>
    <recommendedName>
        <fullName evidence="10">Glucanase</fullName>
        <ecNumber evidence="10">3.2.1.-</ecNumber>
    </recommendedName>
</protein>
<dbReference type="InterPro" id="IPR013320">
    <property type="entry name" value="ConA-like_dom_sf"/>
</dbReference>